<dbReference type="PIRSF" id="PIRSF006241">
    <property type="entry name" value="HyI"/>
    <property type="match status" value="1"/>
</dbReference>
<accession>A0A3E0WQZ9</accession>
<dbReference type="Proteomes" id="UP000256763">
    <property type="component" value="Unassembled WGS sequence"/>
</dbReference>
<evidence type="ECO:0000256" key="1">
    <source>
        <dbReference type="ARBA" id="ARBA00023235"/>
    </source>
</evidence>
<evidence type="ECO:0000313" key="6">
    <source>
        <dbReference type="Proteomes" id="UP000256763"/>
    </source>
</evidence>
<feature type="active site" description="Proton donor/acceptor" evidence="3">
    <location>
        <position position="143"/>
    </location>
</feature>
<dbReference type="InterPro" id="IPR036237">
    <property type="entry name" value="Xyl_isomerase-like_sf"/>
</dbReference>
<dbReference type="EMBL" id="NFZW01000016">
    <property type="protein sequence ID" value="RFA34416.1"/>
    <property type="molecule type" value="Genomic_DNA"/>
</dbReference>
<comment type="similarity">
    <text evidence="2">Belongs to the hyi family.</text>
</comment>
<dbReference type="InterPro" id="IPR026040">
    <property type="entry name" value="HyI-like"/>
</dbReference>
<sequence length="264" mass="29443">MPHLIANLSLLFTEHPFLERFAAARRAGFDTVEVQFPYEFPLDDVRHALADSGLRLHLINLPAGDWAAGDRGIAADPNRIEAFHQGVALALLYAEALGVRHLNCLAGRQVTTPSRKVQWQTLLANLRHAATELATIDATLLVEPINRRDIPDFFLGTSQEALQLIAEAEVDNLRLQYDIYHMQRSEGELAETLRRALPRLGHIQLADNPGRHQPGTGEINFRFLLTELDRMGYRGSVSLEYNPLGDTESSLSWIAEHGFALPGN</sequence>
<evidence type="ECO:0000313" key="5">
    <source>
        <dbReference type="EMBL" id="RFA34416.1"/>
    </source>
</evidence>
<feature type="active site" description="Proton donor/acceptor" evidence="3">
    <location>
        <position position="240"/>
    </location>
</feature>
<dbReference type="AlphaFoldDB" id="A0A3E0WQZ9"/>
<evidence type="ECO:0000259" key="4">
    <source>
        <dbReference type="Pfam" id="PF01261"/>
    </source>
</evidence>
<comment type="caution">
    <text evidence="5">The sequence shown here is derived from an EMBL/GenBank/DDBJ whole genome shotgun (WGS) entry which is preliminary data.</text>
</comment>
<feature type="domain" description="Xylose isomerase-like TIM barrel" evidence="4">
    <location>
        <begin position="21"/>
        <end position="256"/>
    </location>
</feature>
<dbReference type="Pfam" id="PF01261">
    <property type="entry name" value="AP_endonuc_2"/>
    <property type="match status" value="1"/>
</dbReference>
<organism evidence="5 6">
    <name type="scientific">Alkalilimnicola ehrlichii</name>
    <dbReference type="NCBI Taxonomy" id="351052"/>
    <lineage>
        <taxon>Bacteria</taxon>
        <taxon>Pseudomonadati</taxon>
        <taxon>Pseudomonadota</taxon>
        <taxon>Gammaproteobacteria</taxon>
        <taxon>Chromatiales</taxon>
        <taxon>Ectothiorhodospiraceae</taxon>
        <taxon>Alkalilimnicola</taxon>
    </lineage>
</organism>
<reference evidence="6" key="1">
    <citation type="submission" date="2017-05" db="EMBL/GenBank/DDBJ databases">
        <authorList>
            <person name="Sharma S."/>
            <person name="Sidhu C."/>
            <person name="Pinnaka A.K."/>
        </authorList>
    </citation>
    <scope>NUCLEOTIDE SEQUENCE [LARGE SCALE GENOMIC DNA]</scope>
    <source>
        <strain evidence="6">AK93</strain>
    </source>
</reference>
<evidence type="ECO:0000256" key="3">
    <source>
        <dbReference type="PIRSR" id="PIRSR006241-50"/>
    </source>
</evidence>
<proteinExistence type="inferred from homology"/>
<dbReference type="FunFam" id="3.20.20.150:FF:000007">
    <property type="entry name" value="Hydroxypyruvate isomerase"/>
    <property type="match status" value="1"/>
</dbReference>
<name>A0A3E0WQZ9_9GAMM</name>
<dbReference type="OrthoDB" id="9786584at2"/>
<dbReference type="InterPro" id="IPR013022">
    <property type="entry name" value="Xyl_isomerase-like_TIM-brl"/>
</dbReference>
<dbReference type="RefSeq" id="WP_116303013.1">
    <property type="nucleotide sequence ID" value="NZ_NFZV01000016.1"/>
</dbReference>
<dbReference type="SUPFAM" id="SSF51658">
    <property type="entry name" value="Xylose isomerase-like"/>
    <property type="match status" value="1"/>
</dbReference>
<evidence type="ECO:0000256" key="2">
    <source>
        <dbReference type="PIRNR" id="PIRNR006241"/>
    </source>
</evidence>
<protein>
    <submittedName>
        <fullName evidence="5">Hydroxypyruvate isomerase</fullName>
    </submittedName>
</protein>
<keyword evidence="6" id="KW-1185">Reference proteome</keyword>
<dbReference type="GO" id="GO:0008903">
    <property type="term" value="F:hydroxypyruvate isomerase activity"/>
    <property type="evidence" value="ECO:0007669"/>
    <property type="project" value="TreeGrafter"/>
</dbReference>
<dbReference type="PANTHER" id="PTHR43489:SF6">
    <property type="entry name" value="HYDROXYPYRUVATE ISOMERASE-RELATED"/>
    <property type="match status" value="1"/>
</dbReference>
<dbReference type="Gene3D" id="3.20.20.150">
    <property type="entry name" value="Divalent-metal-dependent TIM barrel enzymes"/>
    <property type="match status" value="1"/>
</dbReference>
<keyword evidence="5" id="KW-0670">Pyruvate</keyword>
<dbReference type="GO" id="GO:0046487">
    <property type="term" value="P:glyoxylate metabolic process"/>
    <property type="evidence" value="ECO:0007669"/>
    <property type="project" value="TreeGrafter"/>
</dbReference>
<keyword evidence="1 2" id="KW-0413">Isomerase</keyword>
<dbReference type="PANTHER" id="PTHR43489">
    <property type="entry name" value="ISOMERASE"/>
    <property type="match status" value="1"/>
</dbReference>
<dbReference type="InterPro" id="IPR050417">
    <property type="entry name" value="Sugar_Epim/Isomerase"/>
</dbReference>
<gene>
    <name evidence="5" type="ORF">CAL65_15370</name>
</gene>